<dbReference type="InterPro" id="IPR013087">
    <property type="entry name" value="Znf_C2H2_type"/>
</dbReference>
<dbReference type="SUPFAM" id="SSF57667">
    <property type="entry name" value="beta-beta-alpha zinc fingers"/>
    <property type="match status" value="7"/>
</dbReference>
<accession>A0A8T2MRF5</accession>
<keyword evidence="5 11" id="KW-0863">Zinc-finger</keyword>
<organism evidence="14 15">
    <name type="scientific">Astyanax mexicanus</name>
    <name type="common">Blind cave fish</name>
    <name type="synonym">Astyanax fasciatus mexicanus</name>
    <dbReference type="NCBI Taxonomy" id="7994"/>
    <lineage>
        <taxon>Eukaryota</taxon>
        <taxon>Metazoa</taxon>
        <taxon>Chordata</taxon>
        <taxon>Craniata</taxon>
        <taxon>Vertebrata</taxon>
        <taxon>Euteleostomi</taxon>
        <taxon>Actinopterygii</taxon>
        <taxon>Neopterygii</taxon>
        <taxon>Teleostei</taxon>
        <taxon>Ostariophysi</taxon>
        <taxon>Characiformes</taxon>
        <taxon>Characoidei</taxon>
        <taxon>Acestrorhamphidae</taxon>
        <taxon>Acestrorhamphinae</taxon>
        <taxon>Astyanax</taxon>
    </lineage>
</organism>
<dbReference type="FunFam" id="3.30.160.60:FF:000624">
    <property type="entry name" value="zinc finger protein 697"/>
    <property type="match status" value="3"/>
</dbReference>
<feature type="domain" description="C2H2-type" evidence="13">
    <location>
        <begin position="570"/>
        <end position="589"/>
    </location>
</feature>
<sequence>MHDLNSMALQCSVCLKKFDFYSKLRRHQLTHSGQRPFTCSICNKGFRQTAHLKRHLESHAKLRPNWVLGAADSELQYKNTEESSTVPHARAQPSILEQTEMPSASELVNHSVWYNALQTQNESEWKYVEDDCTKEQELVENSMRNSADSFIVTKSLQEQNHTEDYVAKKQTCDTVHWNYSGFAEKENDCQNEQYSECRMLKPEPETSLEKQEQLGLYDSREDLQTDIGISDSSYSGIAQVSLETMEKTPKQHQCATCLKCFNAPSKLRRHVLIHTSERPFGCQLCSKAFRQLAHLKIHLTTHFTQRKNRAKFKPLNVSSGKAPQSRGHQLNSSVKISACSSMPLAGEKGEKIPFQETFVTKKSEENCIRGELLPKDSVTVKLNSETLMRGKVMHECPVCFKCFSAPSKLRRHCLIHTGQRPFQCSLCYRSFRQLSHLKAHYSVHTAPRKKRTLPLQLHKAGNQPHSSKTRLRRFVSSLNRKFRSVNHQQKQVSLKENILSSKSASLSCTIGCKTTDANDNVWESDVLKYSENKDCSTSRQGYWCTVCSKSFNAPSKLRRHLLIHTGQRPFKCLVCFKAFTQRSHLKVHRCRRQSKGAGKSTLSEVQLLEKLDKHSPTPNVLEITDDPVNSQQPTTCNNTVTDSTDSFIPSNNILKSSSVYIEDNSQLTSLPNANIPSESMTNSTFEGVTDTTNQTKECGHQCTICLKIFDFPSKLSRHLLIHMDIRPFTCAVCSKSFRQLSHLQSHEKVHTLKRKMMYKGSHKRRIVAPKTAPASETSKTFEASKISLNKKNTSNQDSENIPSLQKPDPDCVLVESNENPESLQMNTFNNVSPPSCSWSAEELSSVKSTTDADCTNLQNEAMPGNVLANNASPLKKRNPNQCTFCLKTFDFPSKLSRHLRIHTGLRPYECHVCHKSFKQLSHLQCHQWVHNRACKKVIVSDNLLTHQEPTSPGWGTMSGKEPHHERPEGFTLVHHGQNAYTDQEPPVIWNPGEYVSAECSSSSSDHKESKVKSEVDPQVDRLKLETGTSVIGADGVSRRLDWYCPDQVELSKTSDLSQSEERPETKNTQDIHYCVPEDCSNRSPTVSDCCRLGFSYEQQEPAVFRGPKNEAAEEDYETNFTEPPNDLPICPACSQCFPTLKKLHAHKCPLQAPEDRLRKSYQCAVCFKSFEAPSKLKRHYLIHTGQRPYQCTMCNKAYTQSAHLKTHMFSHR</sequence>
<feature type="domain" description="C2H2-type" evidence="13">
    <location>
        <begin position="37"/>
        <end position="64"/>
    </location>
</feature>
<feature type="domain" description="C2H2-type" evidence="13">
    <location>
        <begin position="880"/>
        <end position="907"/>
    </location>
</feature>
<keyword evidence="7" id="KW-0805">Transcription regulation</keyword>
<evidence type="ECO:0000256" key="1">
    <source>
        <dbReference type="ARBA" id="ARBA00004123"/>
    </source>
</evidence>
<dbReference type="Pfam" id="PF00096">
    <property type="entry name" value="zf-C2H2"/>
    <property type="match status" value="7"/>
</dbReference>
<dbReference type="FunFam" id="3.30.160.60:FF:000045">
    <property type="entry name" value="ZFP69 zinc finger protein B"/>
    <property type="match status" value="1"/>
</dbReference>
<dbReference type="FunFam" id="3.30.160.60:FF:001049">
    <property type="entry name" value="zinc finger protein 319"/>
    <property type="match status" value="1"/>
</dbReference>
<name>A0A8T2MRF5_ASTMX</name>
<evidence type="ECO:0000256" key="11">
    <source>
        <dbReference type="PROSITE-ProRule" id="PRU00042"/>
    </source>
</evidence>
<dbReference type="GO" id="GO:0005634">
    <property type="term" value="C:nucleus"/>
    <property type="evidence" value="ECO:0007669"/>
    <property type="project" value="UniProtKB-SubCell"/>
</dbReference>
<feature type="domain" description="C2H2-type" evidence="13">
    <location>
        <begin position="1189"/>
        <end position="1212"/>
    </location>
</feature>
<keyword evidence="8" id="KW-0238">DNA-binding</keyword>
<protein>
    <submittedName>
        <fullName evidence="14">Zinc finger protein 770-like</fullName>
    </submittedName>
</protein>
<dbReference type="PROSITE" id="PS50157">
    <property type="entry name" value="ZINC_FINGER_C2H2_2"/>
    <property type="match status" value="14"/>
</dbReference>
<evidence type="ECO:0000256" key="3">
    <source>
        <dbReference type="ARBA" id="ARBA00022723"/>
    </source>
</evidence>
<comment type="subcellular location">
    <subcellularLocation>
        <location evidence="1">Nucleus</location>
    </subcellularLocation>
</comment>
<dbReference type="InterPro" id="IPR036236">
    <property type="entry name" value="Znf_C2H2_sf"/>
</dbReference>
<dbReference type="FunFam" id="3.30.160.60:FF:000100">
    <property type="entry name" value="Zinc finger 45-like"/>
    <property type="match status" value="1"/>
</dbReference>
<evidence type="ECO:0000256" key="5">
    <source>
        <dbReference type="ARBA" id="ARBA00022771"/>
    </source>
</evidence>
<dbReference type="EMBL" id="JAICCE010000001">
    <property type="protein sequence ID" value="KAG9283191.1"/>
    <property type="molecule type" value="Genomic_DNA"/>
</dbReference>
<proteinExistence type="inferred from homology"/>
<feature type="region of interest" description="Disordered" evidence="12">
    <location>
        <begin position="759"/>
        <end position="809"/>
    </location>
</feature>
<evidence type="ECO:0000256" key="4">
    <source>
        <dbReference type="ARBA" id="ARBA00022737"/>
    </source>
</evidence>
<comment type="caution">
    <text evidence="14">The sequence shown here is derived from an EMBL/GenBank/DDBJ whole genome shotgun (WGS) entry which is preliminary data.</text>
</comment>
<gene>
    <name evidence="14" type="primary">ZNF579</name>
    <name evidence="14" type="ORF">AMEX_G1933</name>
</gene>
<dbReference type="GO" id="GO:0008270">
    <property type="term" value="F:zinc ion binding"/>
    <property type="evidence" value="ECO:0007669"/>
    <property type="project" value="UniProtKB-KW"/>
</dbReference>
<feature type="domain" description="C2H2-type" evidence="13">
    <location>
        <begin position="908"/>
        <end position="930"/>
    </location>
</feature>
<dbReference type="PANTHER" id="PTHR24394">
    <property type="entry name" value="ZINC FINGER PROTEIN"/>
    <property type="match status" value="1"/>
</dbReference>
<evidence type="ECO:0000256" key="9">
    <source>
        <dbReference type="ARBA" id="ARBA00023163"/>
    </source>
</evidence>
<evidence type="ECO:0000256" key="6">
    <source>
        <dbReference type="ARBA" id="ARBA00022833"/>
    </source>
</evidence>
<feature type="domain" description="C2H2-type" evidence="13">
    <location>
        <begin position="542"/>
        <end position="569"/>
    </location>
</feature>
<feature type="domain" description="C2H2-type" evidence="13">
    <location>
        <begin position="700"/>
        <end position="727"/>
    </location>
</feature>
<evidence type="ECO:0000256" key="2">
    <source>
        <dbReference type="ARBA" id="ARBA00006991"/>
    </source>
</evidence>
<evidence type="ECO:0000313" key="14">
    <source>
        <dbReference type="EMBL" id="KAG9283191.1"/>
    </source>
</evidence>
<keyword evidence="4" id="KW-0677">Repeat</keyword>
<dbReference type="PANTHER" id="PTHR24394:SF29">
    <property type="entry name" value="MYONEURIN"/>
    <property type="match status" value="1"/>
</dbReference>
<keyword evidence="10" id="KW-0539">Nucleus</keyword>
<dbReference type="Gene3D" id="3.30.160.60">
    <property type="entry name" value="Classic Zinc Finger"/>
    <property type="match status" value="14"/>
</dbReference>
<dbReference type="OMA" id="CATCLKC"/>
<comment type="similarity">
    <text evidence="2">Belongs to the krueppel C2H2-type zinc-finger protein family.</text>
</comment>
<keyword evidence="9" id="KW-0804">Transcription</keyword>
<dbReference type="FunFam" id="3.30.160.60:FF:000446">
    <property type="entry name" value="Zinc finger protein"/>
    <property type="match status" value="1"/>
</dbReference>
<evidence type="ECO:0000256" key="8">
    <source>
        <dbReference type="ARBA" id="ARBA00023125"/>
    </source>
</evidence>
<feature type="domain" description="C2H2-type" evidence="13">
    <location>
        <begin position="394"/>
        <end position="421"/>
    </location>
</feature>
<feature type="domain" description="C2H2-type" evidence="13">
    <location>
        <begin position="1161"/>
        <end position="1188"/>
    </location>
</feature>
<reference evidence="14 15" key="1">
    <citation type="submission" date="2021-07" db="EMBL/GenBank/DDBJ databases">
        <authorList>
            <person name="Imarazene B."/>
            <person name="Zahm M."/>
            <person name="Klopp C."/>
            <person name="Cabau C."/>
            <person name="Beille S."/>
            <person name="Jouanno E."/>
            <person name="Castinel A."/>
            <person name="Lluch J."/>
            <person name="Gil L."/>
            <person name="Kuchtly C."/>
            <person name="Lopez Roques C."/>
            <person name="Donnadieu C."/>
            <person name="Parrinello H."/>
            <person name="Journot L."/>
            <person name="Du K."/>
            <person name="Schartl M."/>
            <person name="Retaux S."/>
            <person name="Guiguen Y."/>
        </authorList>
    </citation>
    <scope>NUCLEOTIDE SEQUENCE [LARGE SCALE GENOMIC DNA]</scope>
    <source>
        <strain evidence="14">Pach_M1</strain>
        <tissue evidence="14">Testis</tissue>
    </source>
</reference>
<dbReference type="Proteomes" id="UP000752171">
    <property type="component" value="Unassembled WGS sequence"/>
</dbReference>
<dbReference type="SMART" id="SM00355">
    <property type="entry name" value="ZnF_C2H2"/>
    <property type="match status" value="14"/>
</dbReference>
<dbReference type="PROSITE" id="PS00028">
    <property type="entry name" value="ZINC_FINGER_C2H2_1"/>
    <property type="match status" value="13"/>
</dbReference>
<feature type="domain" description="C2H2-type" evidence="13">
    <location>
        <begin position="280"/>
        <end position="307"/>
    </location>
</feature>
<feature type="compositionally biased region" description="Polar residues" evidence="12">
    <location>
        <begin position="774"/>
        <end position="803"/>
    </location>
</feature>
<dbReference type="FunFam" id="3.30.160.60:FF:000382">
    <property type="entry name" value="zinc finger protein 35 isoform X4"/>
    <property type="match status" value="1"/>
</dbReference>
<feature type="domain" description="C2H2-type" evidence="13">
    <location>
        <begin position="728"/>
        <end position="755"/>
    </location>
</feature>
<dbReference type="FunFam" id="3.30.160.60:FF:002212">
    <property type="entry name" value="Zinc finger protein 672"/>
    <property type="match status" value="2"/>
</dbReference>
<evidence type="ECO:0000256" key="12">
    <source>
        <dbReference type="SAM" id="MobiDB-lite"/>
    </source>
</evidence>
<evidence type="ECO:0000259" key="13">
    <source>
        <dbReference type="PROSITE" id="PS50157"/>
    </source>
</evidence>
<keyword evidence="6" id="KW-0862">Zinc</keyword>
<dbReference type="GO" id="GO:0000981">
    <property type="term" value="F:DNA-binding transcription factor activity, RNA polymerase II-specific"/>
    <property type="evidence" value="ECO:0007669"/>
    <property type="project" value="TreeGrafter"/>
</dbReference>
<keyword evidence="3" id="KW-0479">Metal-binding</keyword>
<dbReference type="GO" id="GO:0003677">
    <property type="term" value="F:DNA binding"/>
    <property type="evidence" value="ECO:0007669"/>
    <property type="project" value="UniProtKB-KW"/>
</dbReference>
<dbReference type="AlphaFoldDB" id="A0A8T2MRF5"/>
<feature type="domain" description="C2H2-type" evidence="13">
    <location>
        <begin position="252"/>
        <end position="279"/>
    </location>
</feature>
<feature type="domain" description="C2H2-type" evidence="13">
    <location>
        <begin position="9"/>
        <end position="36"/>
    </location>
</feature>
<feature type="domain" description="C2H2-type" evidence="13">
    <location>
        <begin position="422"/>
        <end position="449"/>
    </location>
</feature>
<evidence type="ECO:0000313" key="15">
    <source>
        <dbReference type="Proteomes" id="UP000752171"/>
    </source>
</evidence>
<evidence type="ECO:0000256" key="7">
    <source>
        <dbReference type="ARBA" id="ARBA00023015"/>
    </source>
</evidence>
<evidence type="ECO:0000256" key="10">
    <source>
        <dbReference type="ARBA" id="ARBA00023242"/>
    </source>
</evidence>